<dbReference type="SUPFAM" id="SSF55961">
    <property type="entry name" value="Bet v1-like"/>
    <property type="match status" value="1"/>
</dbReference>
<gene>
    <name evidence="1" type="ORF">K4G66_04690</name>
</gene>
<dbReference type="AlphaFoldDB" id="A0AA49JGW6"/>
<sequence>MRLIITTSVAQNYQAVKQGFNQDLFKQLNPPFPPVKLNRFEGSQKGDVVELELNFLLFRQTWRSLIVEDGMSKKEWYFIDEGVKLPFFLRYWRHHHRVLRQGNGAQIIDDIHFRSPFRLMDFLLYPILALQFWYRKPVYKKVFSGK</sequence>
<proteinExistence type="predicted"/>
<reference evidence="1" key="1">
    <citation type="journal article" date="2023" name="Comput. Struct. Biotechnol. J.">
        <title>Discovery of a novel marine Bacteroidetes with a rich repertoire of carbohydrate-active enzymes.</title>
        <authorList>
            <person name="Chen B."/>
            <person name="Liu G."/>
            <person name="Chen Q."/>
            <person name="Wang H."/>
            <person name="Liu L."/>
            <person name="Tang K."/>
        </authorList>
    </citation>
    <scope>NUCLEOTIDE SEQUENCE</scope>
    <source>
        <strain evidence="1">TK19036</strain>
    </source>
</reference>
<accession>A0AA49JGW6</accession>
<reference evidence="1" key="2">
    <citation type="journal article" date="2024" name="Antonie Van Leeuwenhoek">
        <title>Roseihalotalea indica gen. nov., sp. nov., a halophilic Bacteroidetes from mesopelagic Southwest Indian Ocean with higher carbohydrate metabolic potential.</title>
        <authorList>
            <person name="Chen B."/>
            <person name="Zhang M."/>
            <person name="Lin D."/>
            <person name="Ye J."/>
            <person name="Tang K."/>
        </authorList>
    </citation>
    <scope>NUCLEOTIDE SEQUENCE</scope>
    <source>
        <strain evidence="1">TK19036</strain>
    </source>
</reference>
<dbReference type="EMBL" id="CP120682">
    <property type="protein sequence ID" value="WKN38004.1"/>
    <property type="molecule type" value="Genomic_DNA"/>
</dbReference>
<evidence type="ECO:0008006" key="2">
    <source>
        <dbReference type="Google" id="ProtNLM"/>
    </source>
</evidence>
<evidence type="ECO:0000313" key="1">
    <source>
        <dbReference type="EMBL" id="WKN38004.1"/>
    </source>
</evidence>
<organism evidence="1">
    <name type="scientific">Roseihalotalea indica</name>
    <dbReference type="NCBI Taxonomy" id="2867963"/>
    <lineage>
        <taxon>Bacteria</taxon>
        <taxon>Pseudomonadati</taxon>
        <taxon>Bacteroidota</taxon>
        <taxon>Cytophagia</taxon>
        <taxon>Cytophagales</taxon>
        <taxon>Catalimonadaceae</taxon>
        <taxon>Roseihalotalea</taxon>
    </lineage>
</organism>
<name>A0AA49JGW6_9BACT</name>
<dbReference type="Gene3D" id="3.30.530.20">
    <property type="match status" value="1"/>
</dbReference>
<dbReference type="InterPro" id="IPR023393">
    <property type="entry name" value="START-like_dom_sf"/>
</dbReference>
<protein>
    <recommendedName>
        <fullName evidence="2">Ligand-binding SRPBCC domain-containing protein</fullName>
    </recommendedName>
</protein>